<dbReference type="PANTHER" id="PTHR34822:SF1">
    <property type="entry name" value="GRPB FAMILY PROTEIN"/>
    <property type="match status" value="1"/>
</dbReference>
<dbReference type="Pfam" id="PF04229">
    <property type="entry name" value="GrpB"/>
    <property type="match status" value="1"/>
</dbReference>
<dbReference type="InterPro" id="IPR007344">
    <property type="entry name" value="GrpB/CoaE"/>
</dbReference>
<dbReference type="AlphaFoldDB" id="A0A8J3HW99"/>
<dbReference type="Gene3D" id="3.30.460.10">
    <property type="entry name" value="Beta Polymerase, domain 2"/>
    <property type="match status" value="1"/>
</dbReference>
<reference evidence="1" key="1">
    <citation type="submission" date="2020-10" db="EMBL/GenBank/DDBJ databases">
        <title>Taxonomic study of unclassified bacteria belonging to the class Ktedonobacteria.</title>
        <authorList>
            <person name="Yabe S."/>
            <person name="Wang C.M."/>
            <person name="Zheng Y."/>
            <person name="Sakai Y."/>
            <person name="Cavaletti L."/>
            <person name="Monciardini P."/>
            <person name="Donadio S."/>
        </authorList>
    </citation>
    <scope>NUCLEOTIDE SEQUENCE</scope>
    <source>
        <strain evidence="1">SOSP1-1</strain>
    </source>
</reference>
<protein>
    <recommendedName>
        <fullName evidence="3">GrpB family protein</fullName>
    </recommendedName>
</protein>
<dbReference type="SUPFAM" id="SSF81301">
    <property type="entry name" value="Nucleotidyltransferase"/>
    <property type="match status" value="1"/>
</dbReference>
<evidence type="ECO:0000313" key="2">
    <source>
        <dbReference type="Proteomes" id="UP000612362"/>
    </source>
</evidence>
<sequence length="172" mass="19635">MSYDVSWPHVFEKERTLIEGVIGAYAEEIQHIGSTSIPGLSAKPIIDILVIVRSLDLVAECVGPLEALDYMYRGENGIPERHYFVKPHGVSSFEHLFHLHMIERTSEQMRMVRFRDYLIAHPEARQAYQELKIDLAARYGSDRVGYTDAKADFVLDIVRKAEEECHREGGSS</sequence>
<name>A0A8J3HW99_9CHLR</name>
<dbReference type="Proteomes" id="UP000612362">
    <property type="component" value="Unassembled WGS sequence"/>
</dbReference>
<dbReference type="EMBL" id="BNJF01000001">
    <property type="protein sequence ID" value="GHO45257.1"/>
    <property type="molecule type" value="Genomic_DNA"/>
</dbReference>
<dbReference type="PANTHER" id="PTHR34822">
    <property type="entry name" value="GRPB DOMAIN PROTEIN (AFU_ORTHOLOGUE AFUA_1G01530)"/>
    <property type="match status" value="1"/>
</dbReference>
<evidence type="ECO:0008006" key="3">
    <source>
        <dbReference type="Google" id="ProtNLM"/>
    </source>
</evidence>
<gene>
    <name evidence="1" type="ORF">KSX_34200</name>
</gene>
<accession>A0A8J3HW99</accession>
<proteinExistence type="predicted"/>
<comment type="caution">
    <text evidence="1">The sequence shown here is derived from an EMBL/GenBank/DDBJ whole genome shotgun (WGS) entry which is preliminary data.</text>
</comment>
<evidence type="ECO:0000313" key="1">
    <source>
        <dbReference type="EMBL" id="GHO45257.1"/>
    </source>
</evidence>
<keyword evidence="2" id="KW-1185">Reference proteome</keyword>
<organism evidence="1 2">
    <name type="scientific">Ktedonospora formicarum</name>
    <dbReference type="NCBI Taxonomy" id="2778364"/>
    <lineage>
        <taxon>Bacteria</taxon>
        <taxon>Bacillati</taxon>
        <taxon>Chloroflexota</taxon>
        <taxon>Ktedonobacteria</taxon>
        <taxon>Ktedonobacterales</taxon>
        <taxon>Ktedonobacteraceae</taxon>
        <taxon>Ktedonospora</taxon>
    </lineage>
</organism>
<dbReference type="InterPro" id="IPR043519">
    <property type="entry name" value="NT_sf"/>
</dbReference>